<protein>
    <submittedName>
        <fullName evidence="1">Uncharacterized protein</fullName>
    </submittedName>
</protein>
<accession>A0A3T0E9X2</accession>
<sequence length="160" mass="17526">MKRLAVLLALILLAAPTALAAPPPAQAETSVLVVPNDLRDLAMQAGERLAPPETPHFDLPAITVPLVHNGRLAGYSFLSVRLHLADEASIPEIRRQLHFVMHDLVGLAYAHPFTLVSRDDFSTGDTYEHWDRALDARLGAGVVSELEPLAAGIQLQRRYR</sequence>
<dbReference type="Proteomes" id="UP000286954">
    <property type="component" value="Chromosome"/>
</dbReference>
<dbReference type="EMBL" id="CP018911">
    <property type="protein sequence ID" value="AZU04191.1"/>
    <property type="molecule type" value="Genomic_DNA"/>
</dbReference>
<evidence type="ECO:0000313" key="2">
    <source>
        <dbReference type="Proteomes" id="UP000286954"/>
    </source>
</evidence>
<dbReference type="OrthoDB" id="7172963at2"/>
<proteinExistence type="predicted"/>
<dbReference type="KEGG" id="gak:X907_1660"/>
<keyword evidence="2" id="KW-1185">Reference proteome</keyword>
<dbReference type="AlphaFoldDB" id="A0A3T0E9X2"/>
<dbReference type="RefSeq" id="WP_127566940.1">
    <property type="nucleotide sequence ID" value="NZ_BMFB01000003.1"/>
</dbReference>
<evidence type="ECO:0000313" key="1">
    <source>
        <dbReference type="EMBL" id="AZU04191.1"/>
    </source>
</evidence>
<reference evidence="1 2" key="1">
    <citation type="submission" date="2016-12" db="EMBL/GenBank/DDBJ databases">
        <title>The genome of dimorphic prosthecate Glycocaulis alkaliphilus 6b-8t, isolated from crude oil dictates its adaptability in petroleum environments.</title>
        <authorList>
            <person name="Wu X.-L."/>
            <person name="Geng S."/>
        </authorList>
    </citation>
    <scope>NUCLEOTIDE SEQUENCE [LARGE SCALE GENOMIC DNA]</scope>
    <source>
        <strain evidence="1 2">6B-8</strain>
    </source>
</reference>
<gene>
    <name evidence="1" type="ORF">X907_1660</name>
</gene>
<organism evidence="1 2">
    <name type="scientific">Glycocaulis alkaliphilus</name>
    <dbReference type="NCBI Taxonomy" id="1434191"/>
    <lineage>
        <taxon>Bacteria</taxon>
        <taxon>Pseudomonadati</taxon>
        <taxon>Pseudomonadota</taxon>
        <taxon>Alphaproteobacteria</taxon>
        <taxon>Maricaulales</taxon>
        <taxon>Maricaulaceae</taxon>
        <taxon>Glycocaulis</taxon>
    </lineage>
</organism>
<name>A0A3T0E9X2_9PROT</name>